<dbReference type="EMBL" id="CYGY02000124">
    <property type="protein sequence ID" value="SIT51566.1"/>
    <property type="molecule type" value="Genomic_DNA"/>
</dbReference>
<reference evidence="2" key="1">
    <citation type="submission" date="2016-12" db="EMBL/GenBank/DDBJ databases">
        <authorList>
            <person name="Moulin L."/>
        </authorList>
    </citation>
    <scope>NUCLEOTIDE SEQUENCE [LARGE SCALE GENOMIC DNA]</scope>
    <source>
        <strain evidence="2">STM 7183</strain>
    </source>
</reference>
<protein>
    <submittedName>
        <fullName evidence="2">Uncharacterized protein</fullName>
    </submittedName>
</protein>
<comment type="caution">
    <text evidence="2">The sequence shown here is derived from an EMBL/GenBank/DDBJ whole genome shotgun (WGS) entry which is preliminary data.</text>
</comment>
<proteinExistence type="predicted"/>
<evidence type="ECO:0000313" key="3">
    <source>
        <dbReference type="Proteomes" id="UP000195569"/>
    </source>
</evidence>
<evidence type="ECO:0000256" key="1">
    <source>
        <dbReference type="SAM" id="MobiDB-lite"/>
    </source>
</evidence>
<sequence length="79" mass="8677">MGALTAYVQERCAARYAPRSAIAVLLLKSRARVMRPLLDRKRHSPKIISAACQSPSQRGQRSPACFSLSPGRPGGDVRW</sequence>
<organism evidence="2 3">
    <name type="scientific">Paraburkholderia piptadeniae</name>
    <dbReference type="NCBI Taxonomy" id="1701573"/>
    <lineage>
        <taxon>Bacteria</taxon>
        <taxon>Pseudomonadati</taxon>
        <taxon>Pseudomonadota</taxon>
        <taxon>Betaproteobacteria</taxon>
        <taxon>Burkholderiales</taxon>
        <taxon>Burkholderiaceae</taxon>
        <taxon>Paraburkholderia</taxon>
    </lineage>
</organism>
<accession>A0A1N7SVR5</accession>
<dbReference type="AlphaFoldDB" id="A0A1N7SVR5"/>
<gene>
    <name evidence="2" type="ORF">BN2476_1240027</name>
</gene>
<feature type="compositionally biased region" description="Polar residues" evidence="1">
    <location>
        <begin position="51"/>
        <end position="60"/>
    </location>
</feature>
<feature type="region of interest" description="Disordered" evidence="1">
    <location>
        <begin position="51"/>
        <end position="79"/>
    </location>
</feature>
<dbReference type="Proteomes" id="UP000195569">
    <property type="component" value="Unassembled WGS sequence"/>
</dbReference>
<keyword evidence="3" id="KW-1185">Reference proteome</keyword>
<name>A0A1N7SVR5_9BURK</name>
<evidence type="ECO:0000313" key="2">
    <source>
        <dbReference type="EMBL" id="SIT51566.1"/>
    </source>
</evidence>